<dbReference type="PRINTS" id="PR00377">
    <property type="entry name" value="IMPHPHTASES"/>
</dbReference>
<name>X0WWQ3_9ZZZZ</name>
<dbReference type="PROSITE" id="PS00629">
    <property type="entry name" value="IMP_1"/>
    <property type="match status" value="1"/>
</dbReference>
<accession>X0WWQ3</accession>
<dbReference type="AlphaFoldDB" id="X0WWQ3"/>
<dbReference type="InterPro" id="IPR020583">
    <property type="entry name" value="Inositol_monoP_metal-BS"/>
</dbReference>
<evidence type="ECO:0008006" key="6">
    <source>
        <dbReference type="Google" id="ProtNLM"/>
    </source>
</evidence>
<reference evidence="5" key="1">
    <citation type="journal article" date="2014" name="Front. Microbiol.">
        <title>High frequency of phylogenetically diverse reductive dehalogenase-homologous genes in deep subseafloor sedimentary metagenomes.</title>
        <authorList>
            <person name="Kawai M."/>
            <person name="Futagami T."/>
            <person name="Toyoda A."/>
            <person name="Takaki Y."/>
            <person name="Nishi S."/>
            <person name="Hori S."/>
            <person name="Arai W."/>
            <person name="Tsubouchi T."/>
            <person name="Morono Y."/>
            <person name="Uchiyama I."/>
            <person name="Ito T."/>
            <person name="Fujiyama A."/>
            <person name="Inagaki F."/>
            <person name="Takami H."/>
        </authorList>
    </citation>
    <scope>NUCLEOTIDE SEQUENCE</scope>
    <source>
        <strain evidence="5">Expedition CK06-06</strain>
    </source>
</reference>
<evidence type="ECO:0000313" key="5">
    <source>
        <dbReference type="EMBL" id="GAG27627.1"/>
    </source>
</evidence>
<sequence>MSELFHIACEAAHQAGTILKNQFGKRKEITYKSRIDLITDVDIKSEKAILALIKSRYPGHDIITEESNPELQGSDYRWIIDPLDGTVNYAHDYPFIAVSIALEIRGATEIGIVYNPVMDEFFTAQKGNGAFLNN</sequence>
<proteinExistence type="predicted"/>
<keyword evidence="4" id="KW-0460">Magnesium</keyword>
<feature type="non-terminal residue" evidence="5">
    <location>
        <position position="134"/>
    </location>
</feature>
<comment type="cofactor">
    <cofactor evidence="1">
        <name>Mg(2+)</name>
        <dbReference type="ChEBI" id="CHEBI:18420"/>
    </cofactor>
</comment>
<dbReference type="Pfam" id="PF00459">
    <property type="entry name" value="Inositol_P"/>
    <property type="match status" value="1"/>
</dbReference>
<dbReference type="FunFam" id="3.30.540.10:FF:000003">
    <property type="entry name" value="Inositol-1-monophosphatase"/>
    <property type="match status" value="1"/>
</dbReference>
<keyword evidence="2" id="KW-0479">Metal-binding</keyword>
<gene>
    <name evidence="5" type="ORF">S01H1_48339</name>
</gene>
<dbReference type="EMBL" id="BARS01031041">
    <property type="protein sequence ID" value="GAG27627.1"/>
    <property type="molecule type" value="Genomic_DNA"/>
</dbReference>
<dbReference type="GO" id="GO:0006020">
    <property type="term" value="P:inositol metabolic process"/>
    <property type="evidence" value="ECO:0007669"/>
    <property type="project" value="TreeGrafter"/>
</dbReference>
<comment type="caution">
    <text evidence="5">The sequence shown here is derived from an EMBL/GenBank/DDBJ whole genome shotgun (WGS) entry which is preliminary data.</text>
</comment>
<evidence type="ECO:0000256" key="2">
    <source>
        <dbReference type="ARBA" id="ARBA00022723"/>
    </source>
</evidence>
<protein>
    <recommendedName>
        <fullName evidence="6">Inositol-1-monophosphatase</fullName>
    </recommendedName>
</protein>
<evidence type="ECO:0000256" key="1">
    <source>
        <dbReference type="ARBA" id="ARBA00001946"/>
    </source>
</evidence>
<dbReference type="PANTHER" id="PTHR20854">
    <property type="entry name" value="INOSITOL MONOPHOSPHATASE"/>
    <property type="match status" value="1"/>
</dbReference>
<evidence type="ECO:0000256" key="4">
    <source>
        <dbReference type="ARBA" id="ARBA00022842"/>
    </source>
</evidence>
<dbReference type="Gene3D" id="3.30.540.10">
    <property type="entry name" value="Fructose-1,6-Bisphosphatase, subunit A, domain 1"/>
    <property type="match status" value="1"/>
</dbReference>
<dbReference type="GO" id="GO:0008934">
    <property type="term" value="F:inositol monophosphate 1-phosphatase activity"/>
    <property type="evidence" value="ECO:0007669"/>
    <property type="project" value="TreeGrafter"/>
</dbReference>
<dbReference type="GO" id="GO:0007165">
    <property type="term" value="P:signal transduction"/>
    <property type="evidence" value="ECO:0007669"/>
    <property type="project" value="TreeGrafter"/>
</dbReference>
<organism evidence="5">
    <name type="scientific">marine sediment metagenome</name>
    <dbReference type="NCBI Taxonomy" id="412755"/>
    <lineage>
        <taxon>unclassified sequences</taxon>
        <taxon>metagenomes</taxon>
        <taxon>ecological metagenomes</taxon>
    </lineage>
</organism>
<dbReference type="InterPro" id="IPR000760">
    <property type="entry name" value="Inositol_monophosphatase-like"/>
</dbReference>
<dbReference type="PANTHER" id="PTHR20854:SF4">
    <property type="entry name" value="INOSITOL-1-MONOPHOSPHATASE-RELATED"/>
    <property type="match status" value="1"/>
</dbReference>
<dbReference type="GO" id="GO:0046872">
    <property type="term" value="F:metal ion binding"/>
    <property type="evidence" value="ECO:0007669"/>
    <property type="project" value="UniProtKB-KW"/>
</dbReference>
<keyword evidence="3" id="KW-0378">Hydrolase</keyword>
<dbReference type="SUPFAM" id="SSF56655">
    <property type="entry name" value="Carbohydrate phosphatase"/>
    <property type="match status" value="1"/>
</dbReference>
<evidence type="ECO:0000256" key="3">
    <source>
        <dbReference type="ARBA" id="ARBA00022801"/>
    </source>
</evidence>